<evidence type="ECO:0000313" key="5">
    <source>
        <dbReference type="EMBL" id="KAK6623309.1"/>
    </source>
</evidence>
<accession>A0AAN8PVZ8</accession>
<dbReference type="EMBL" id="JAWJWF010000049">
    <property type="protein sequence ID" value="KAK6619343.1"/>
    <property type="molecule type" value="Genomic_DNA"/>
</dbReference>
<evidence type="ECO:0000313" key="6">
    <source>
        <dbReference type="Proteomes" id="UP001359485"/>
    </source>
</evidence>
<dbReference type="Proteomes" id="UP001372834">
    <property type="component" value="Unassembled WGS sequence"/>
</dbReference>
<evidence type="ECO:0000313" key="7">
    <source>
        <dbReference type="Proteomes" id="UP001372834"/>
    </source>
</evidence>
<dbReference type="SUPFAM" id="SSF47954">
    <property type="entry name" value="Cyclin-like"/>
    <property type="match status" value="1"/>
</dbReference>
<protein>
    <recommendedName>
        <fullName evidence="3">Cyclin N-terminal domain-containing protein</fullName>
    </recommendedName>
</protein>
<evidence type="ECO:0000256" key="1">
    <source>
        <dbReference type="ARBA" id="ARBA00005463"/>
    </source>
</evidence>
<dbReference type="AlphaFoldDB" id="A0AAN8PVZ8"/>
<feature type="domain" description="Cyclin N-terminal" evidence="3">
    <location>
        <begin position="161"/>
        <end position="260"/>
    </location>
</feature>
<dbReference type="InterPro" id="IPR012399">
    <property type="entry name" value="Cyclin_Y"/>
</dbReference>
<evidence type="ECO:0000256" key="2">
    <source>
        <dbReference type="ARBA" id="ARBA00023127"/>
    </source>
</evidence>
<dbReference type="EMBL" id="JAWJWE010000038">
    <property type="protein sequence ID" value="KAK6623309.1"/>
    <property type="molecule type" value="Genomic_DNA"/>
</dbReference>
<comment type="caution">
    <text evidence="5">The sequence shown here is derived from an EMBL/GenBank/DDBJ whole genome shotgun (WGS) entry which is preliminary data.</text>
</comment>
<reference evidence="5 7" key="1">
    <citation type="submission" date="2023-10" db="EMBL/GenBank/DDBJ databases">
        <title>Genomes of two closely related lineages of the louse Polyplax serrata with different host specificities.</title>
        <authorList>
            <person name="Martinu J."/>
            <person name="Tarabai H."/>
            <person name="Stefka J."/>
            <person name="Hypsa V."/>
        </authorList>
    </citation>
    <scope>NUCLEOTIDE SEQUENCE [LARGE SCALE GENOMIC DNA]</scope>
    <source>
        <strain evidence="4">98ZLc_SE</strain>
        <strain evidence="5">HR10_N</strain>
    </source>
</reference>
<dbReference type="PIRSF" id="PIRSF028934">
    <property type="entry name" value="Cyclin_CG14939"/>
    <property type="match status" value="1"/>
</dbReference>
<gene>
    <name evidence="5" type="ORF">RUM43_009161</name>
    <name evidence="4" type="ORF">RUM44_003725</name>
</gene>
<dbReference type="Pfam" id="PF00134">
    <property type="entry name" value="Cyclin_N"/>
    <property type="match status" value="1"/>
</dbReference>
<dbReference type="FunFam" id="1.10.472.10:FF:000011">
    <property type="entry name" value="Cyclin-Y isoform 1"/>
    <property type="match status" value="1"/>
</dbReference>
<evidence type="ECO:0000313" key="4">
    <source>
        <dbReference type="EMBL" id="KAK6619343.1"/>
    </source>
</evidence>
<dbReference type="Gene3D" id="1.10.472.10">
    <property type="entry name" value="Cyclin-like"/>
    <property type="match status" value="1"/>
</dbReference>
<dbReference type="PANTHER" id="PTHR14248">
    <property type="entry name" value="CYCLIN Y, ISOFORM A"/>
    <property type="match status" value="1"/>
</dbReference>
<comment type="similarity">
    <text evidence="1">Belongs to the cyclin family. Cyclin Y subfamily.</text>
</comment>
<keyword evidence="6" id="KW-1185">Reference proteome</keyword>
<dbReference type="Proteomes" id="UP001359485">
    <property type="component" value="Unassembled WGS sequence"/>
</dbReference>
<sequence length="338" mass="38491">MGNKNCCFAYKTPPPIRKPHLDGGPVGESITDWKHNSHANLPHISEREPDNFEANPSIHAKAGTLFMERFKVSENGMVRKKSMSHIADACRLKKSNSCSTIYLDDSTVSQPNLKNTIKCVALAIYYNIKNRTSDRQLDIFDEKLHPLTKDPVPDTYDQHIPEHRQIYKCIRTLFGAAQLTAECAIITLVYLERLLTLAEIDITPGNWKRIVLGAILLASKVWDDQAVWNVDYCQILIDVGIEDMNELEKQFLEMIQFNINVPSSVYAKYYFDLRTLAEDNDLAFPGEPLSKERAEKLEAMSRKYQDKLVLNALKDSKKWSSLDNVSMGQPRRSIAILS</sequence>
<dbReference type="CDD" id="cd20540">
    <property type="entry name" value="CYCLIN_CCNY_like"/>
    <property type="match status" value="1"/>
</dbReference>
<proteinExistence type="inferred from homology"/>
<dbReference type="GO" id="GO:0019901">
    <property type="term" value="F:protein kinase binding"/>
    <property type="evidence" value="ECO:0007669"/>
    <property type="project" value="InterPro"/>
</dbReference>
<keyword evidence="2" id="KW-0195">Cyclin</keyword>
<name>A0AAN8PVZ8_POLSC</name>
<dbReference type="InterPro" id="IPR036915">
    <property type="entry name" value="Cyclin-like_sf"/>
</dbReference>
<organism evidence="5 7">
    <name type="scientific">Polyplax serrata</name>
    <name type="common">Common mouse louse</name>
    <dbReference type="NCBI Taxonomy" id="468196"/>
    <lineage>
        <taxon>Eukaryota</taxon>
        <taxon>Metazoa</taxon>
        <taxon>Ecdysozoa</taxon>
        <taxon>Arthropoda</taxon>
        <taxon>Hexapoda</taxon>
        <taxon>Insecta</taxon>
        <taxon>Pterygota</taxon>
        <taxon>Neoptera</taxon>
        <taxon>Paraneoptera</taxon>
        <taxon>Psocodea</taxon>
        <taxon>Troctomorpha</taxon>
        <taxon>Phthiraptera</taxon>
        <taxon>Anoplura</taxon>
        <taxon>Polyplacidae</taxon>
        <taxon>Polyplax</taxon>
    </lineage>
</organism>
<evidence type="ECO:0000259" key="3">
    <source>
        <dbReference type="Pfam" id="PF00134"/>
    </source>
</evidence>
<dbReference type="InterPro" id="IPR006671">
    <property type="entry name" value="Cyclin_N"/>
</dbReference>